<name>G2PWD6_9FIRM</name>
<evidence type="ECO:0000313" key="2">
    <source>
        <dbReference type="Proteomes" id="UP000009257"/>
    </source>
</evidence>
<accession>G2PWD6</accession>
<proteinExistence type="predicted"/>
<dbReference type="EMBL" id="CP003001">
    <property type="protein sequence ID" value="AEM72880.1"/>
    <property type="molecule type" value="Genomic_DNA"/>
</dbReference>
<dbReference type="InterPro" id="IPR032710">
    <property type="entry name" value="NTF2-like_dom_sf"/>
</dbReference>
<dbReference type="HOGENOM" id="CLU_2822940_0_0_9"/>
<evidence type="ECO:0008006" key="3">
    <source>
        <dbReference type="Google" id="ProtNLM"/>
    </source>
</evidence>
<dbReference type="AlphaFoldDB" id="G2PWD6"/>
<dbReference type="KEGG" id="clc:Calla_0200"/>
<protein>
    <recommendedName>
        <fullName evidence="3">SnoaL-like domain-containing protein</fullName>
    </recommendedName>
</protein>
<dbReference type="Proteomes" id="UP000009257">
    <property type="component" value="Chromosome"/>
</dbReference>
<organism evidence="1 2">
    <name type="scientific">Caldicellulosiruptor acetigenus 6A</name>
    <dbReference type="NCBI Taxonomy" id="632516"/>
    <lineage>
        <taxon>Bacteria</taxon>
        <taxon>Bacillati</taxon>
        <taxon>Bacillota</taxon>
        <taxon>Bacillota incertae sedis</taxon>
        <taxon>Caldicellulosiruptorales</taxon>
        <taxon>Caldicellulosiruptoraceae</taxon>
        <taxon>Caldicellulosiruptor</taxon>
    </lineage>
</organism>
<evidence type="ECO:0000313" key="1">
    <source>
        <dbReference type="EMBL" id="AEM72880.1"/>
    </source>
</evidence>
<dbReference type="Gene3D" id="3.10.450.50">
    <property type="match status" value="1"/>
</dbReference>
<reference evidence="1 2" key="1">
    <citation type="submission" date="2011-08" db="EMBL/GenBank/DDBJ databases">
        <title>Complete sequence of Caldicellulosiruptor lactoaceticus 6A.</title>
        <authorList>
            <consortium name="US DOE Joint Genome Institute"/>
            <person name="Lucas S."/>
            <person name="Han J."/>
            <person name="Lapidus A."/>
            <person name="Cheng J.-F."/>
            <person name="Goodwin L."/>
            <person name="Pitluck S."/>
            <person name="Peters L."/>
            <person name="Davenport K."/>
            <person name="Detter J.C."/>
            <person name="Han C."/>
            <person name="Tapia R."/>
            <person name="Land M."/>
            <person name="Hauser L."/>
            <person name="Kyrpides N."/>
            <person name="Ivanova N."/>
            <person name="Ovchinnikova G."/>
            <person name="Pagani I."/>
            <person name="Blumer-Schuette S.E."/>
            <person name="Kelly R.M."/>
            <person name="Woyke T."/>
        </authorList>
    </citation>
    <scope>NUCLEOTIDE SEQUENCE [LARGE SCALE GENOMIC DNA]</scope>
    <source>
        <strain evidence="1 2">6A</strain>
    </source>
</reference>
<gene>
    <name evidence="1" type="ORF">Calla_0200</name>
</gene>
<dbReference type="SUPFAM" id="SSF54427">
    <property type="entry name" value="NTF2-like"/>
    <property type="match status" value="1"/>
</dbReference>
<dbReference type="RefSeq" id="WP_014041863.1">
    <property type="nucleotide sequence ID" value="NC_015949.1"/>
</dbReference>
<sequence length="66" mass="7556">MRRKSGIRPAEIKVTDIKFSEIKIEGDKATVVVDVFSERHCFNLEKENGEWKITSETLNFLPGYGP</sequence>